<sequence length="89" mass="10904">MPIFFIKVSNKDKFHLWNMKEFIDGILKHCKEEFDYQGADITKLKCYFNSELNEGIVYYNTTYDLNLELRNLYWYYLNNQYEITFNSSL</sequence>
<accession>A0A6C0LCH6</accession>
<protein>
    <submittedName>
        <fullName evidence="1">Uncharacterized protein</fullName>
    </submittedName>
</protein>
<dbReference type="EMBL" id="MN740470">
    <property type="protein sequence ID" value="QHU28137.1"/>
    <property type="molecule type" value="Genomic_DNA"/>
</dbReference>
<reference evidence="1" key="1">
    <citation type="journal article" date="2020" name="Nature">
        <title>Giant virus diversity and host interactions through global metagenomics.</title>
        <authorList>
            <person name="Schulz F."/>
            <person name="Roux S."/>
            <person name="Paez-Espino D."/>
            <person name="Jungbluth S."/>
            <person name="Walsh D.A."/>
            <person name="Denef V.J."/>
            <person name="McMahon K.D."/>
            <person name="Konstantinidis K.T."/>
            <person name="Eloe-Fadrosh E.A."/>
            <person name="Kyrpides N.C."/>
            <person name="Woyke T."/>
        </authorList>
    </citation>
    <scope>NUCLEOTIDE SEQUENCE</scope>
    <source>
        <strain evidence="1">GVMAG-M-3300027770-17</strain>
    </source>
</reference>
<organism evidence="1">
    <name type="scientific">viral metagenome</name>
    <dbReference type="NCBI Taxonomy" id="1070528"/>
    <lineage>
        <taxon>unclassified sequences</taxon>
        <taxon>metagenomes</taxon>
        <taxon>organismal metagenomes</taxon>
    </lineage>
</organism>
<dbReference type="AlphaFoldDB" id="A0A6C0LCH6"/>
<evidence type="ECO:0000313" key="1">
    <source>
        <dbReference type="EMBL" id="QHU28137.1"/>
    </source>
</evidence>
<proteinExistence type="predicted"/>
<name>A0A6C0LCH6_9ZZZZ</name>